<accession>A0A2T7AA44</accession>
<dbReference type="AlphaFoldDB" id="A0A2T7AA44"/>
<proteinExistence type="predicted"/>
<gene>
    <name evidence="1" type="ORF">PAHAL_J033900</name>
</gene>
<evidence type="ECO:0000313" key="1">
    <source>
        <dbReference type="EMBL" id="PUV26817.1"/>
    </source>
</evidence>
<name>A0A2T7AA44_9POAL</name>
<organism evidence="1">
    <name type="scientific">Panicum hallii</name>
    <dbReference type="NCBI Taxonomy" id="206008"/>
    <lineage>
        <taxon>Eukaryota</taxon>
        <taxon>Viridiplantae</taxon>
        <taxon>Streptophyta</taxon>
        <taxon>Embryophyta</taxon>
        <taxon>Tracheophyta</taxon>
        <taxon>Spermatophyta</taxon>
        <taxon>Magnoliopsida</taxon>
        <taxon>Liliopsida</taxon>
        <taxon>Poales</taxon>
        <taxon>Poaceae</taxon>
        <taxon>PACMAD clade</taxon>
        <taxon>Panicoideae</taxon>
        <taxon>Panicodae</taxon>
        <taxon>Paniceae</taxon>
        <taxon>Panicinae</taxon>
        <taxon>Panicum</taxon>
        <taxon>Panicum sect. Panicum</taxon>
    </lineage>
</organism>
<sequence>MVGTGRARRLGAVASGKASVWTETSGCGTVTVGCSYSTWVWVGVEGDSRKEKVMEVRGGAAREYGKGAQSLTALRSTVCGRRAREALPPSRK</sequence>
<reference evidence="1" key="1">
    <citation type="submission" date="2018-04" db="EMBL/GenBank/DDBJ databases">
        <title>WGS assembly of Panicum hallii.</title>
        <authorList>
            <person name="Lovell J."/>
            <person name="Jenkins J."/>
            <person name="Lowry D."/>
            <person name="Mamidi S."/>
            <person name="Sreedasyam A."/>
            <person name="Weng X."/>
            <person name="Barry K."/>
            <person name="Bonette J."/>
            <person name="Campitelli B."/>
            <person name="Daum C."/>
            <person name="Gordon S."/>
            <person name="Gould B."/>
            <person name="Lipzen A."/>
            <person name="Macqueen A."/>
            <person name="Palacio-Mejia J."/>
            <person name="Plott C."/>
            <person name="Shakirov E."/>
            <person name="Shu S."/>
            <person name="Yoshinaga Y."/>
            <person name="Zane M."/>
            <person name="Rokhsar D."/>
            <person name="Grimwood J."/>
            <person name="Schmutz J."/>
            <person name="Juenger T."/>
        </authorList>
    </citation>
    <scope>NUCLEOTIDE SEQUENCE [LARGE SCALE GENOMIC DNA]</scope>
    <source>
        <strain evidence="1">FIL2</strain>
    </source>
</reference>
<dbReference type="PROSITE" id="PS51257">
    <property type="entry name" value="PROKAR_LIPOPROTEIN"/>
    <property type="match status" value="1"/>
</dbReference>
<dbReference type="EMBL" id="KZ794300">
    <property type="protein sequence ID" value="PUV26817.1"/>
    <property type="molecule type" value="Genomic_DNA"/>
</dbReference>
<dbReference type="Proteomes" id="UP000243499">
    <property type="component" value="Unassembled WGS sequence"/>
</dbReference>
<dbReference type="Gramene" id="PUV26817">
    <property type="protein sequence ID" value="PUV26817"/>
    <property type="gene ID" value="PAHAL_J033900"/>
</dbReference>
<protein>
    <submittedName>
        <fullName evidence="1">Uncharacterized protein</fullName>
    </submittedName>
</protein>